<sequence>MPQTTTTTNDTIATRKAPANYSQEEGRALDLVCWTLVGIKTACPVERSAIKSALQAIKAVTAKTAEQRRCACNRAGRWHLITPCKPRLRNLRSKSPNRTKRANKSTLCRLSAPCLGAFLCPLASPVRPAALSPSLPLPRPHPAPRYHTPAPATPKPATPHGDPSNALSPSLPTYLFRQSFPSIPQSEAL</sequence>
<evidence type="ECO:0000256" key="1">
    <source>
        <dbReference type="SAM" id="MobiDB-lite"/>
    </source>
</evidence>
<proteinExistence type="predicted"/>
<accession>A0A6J7WCL6</accession>
<name>A0A6J7WCL6_9CAUD</name>
<evidence type="ECO:0000313" key="2">
    <source>
        <dbReference type="EMBL" id="CAB5178684.1"/>
    </source>
</evidence>
<protein>
    <submittedName>
        <fullName evidence="2">Uncharacterized protein</fullName>
    </submittedName>
</protein>
<reference evidence="2" key="1">
    <citation type="submission" date="2020-05" db="EMBL/GenBank/DDBJ databases">
        <authorList>
            <person name="Chiriac C."/>
            <person name="Salcher M."/>
            <person name="Ghai R."/>
            <person name="Kavagutti S V."/>
        </authorList>
    </citation>
    <scope>NUCLEOTIDE SEQUENCE</scope>
</reference>
<gene>
    <name evidence="2" type="ORF">UFOVP157_26</name>
</gene>
<dbReference type="EMBL" id="LR798206">
    <property type="protein sequence ID" value="CAB5178684.1"/>
    <property type="molecule type" value="Genomic_DNA"/>
</dbReference>
<organism evidence="2">
    <name type="scientific">uncultured Caudovirales phage</name>
    <dbReference type="NCBI Taxonomy" id="2100421"/>
    <lineage>
        <taxon>Viruses</taxon>
        <taxon>Duplodnaviria</taxon>
        <taxon>Heunggongvirae</taxon>
        <taxon>Uroviricota</taxon>
        <taxon>Caudoviricetes</taxon>
        <taxon>Peduoviridae</taxon>
        <taxon>Maltschvirus</taxon>
        <taxon>Maltschvirus maltsch</taxon>
    </lineage>
</organism>
<feature type="region of interest" description="Disordered" evidence="1">
    <location>
        <begin position="133"/>
        <end position="172"/>
    </location>
</feature>